<proteinExistence type="predicted"/>
<reference evidence="14" key="1">
    <citation type="submission" date="2017-05" db="EMBL/GenBank/DDBJ databases">
        <authorList>
            <person name="Sharma S."/>
            <person name="Sidhu C."/>
            <person name="Pinnaka A.K."/>
        </authorList>
    </citation>
    <scope>NUCLEOTIDE SEQUENCE [LARGE SCALE GENOMIC DNA]</scope>
    <source>
        <strain evidence="14">AK93</strain>
    </source>
</reference>
<evidence type="ECO:0000256" key="6">
    <source>
        <dbReference type="ARBA" id="ARBA00022801"/>
    </source>
</evidence>
<evidence type="ECO:0000256" key="11">
    <source>
        <dbReference type="SAM" id="Phobius"/>
    </source>
</evidence>
<dbReference type="GO" id="GO:0046872">
    <property type="term" value="F:metal ion binding"/>
    <property type="evidence" value="ECO:0007669"/>
    <property type="project" value="UniProtKB-KW"/>
</dbReference>
<keyword evidence="2" id="KW-1003">Cell membrane</keyword>
<keyword evidence="14" id="KW-1185">Reference proteome</keyword>
<dbReference type="EMBL" id="NFZW01000032">
    <property type="protein sequence ID" value="RFA32281.1"/>
    <property type="molecule type" value="Genomic_DNA"/>
</dbReference>
<dbReference type="AlphaFoldDB" id="A0A3E0WJF7"/>
<feature type="transmembrane region" description="Helical" evidence="11">
    <location>
        <begin position="208"/>
        <end position="235"/>
    </location>
</feature>
<dbReference type="InterPro" id="IPR001915">
    <property type="entry name" value="Peptidase_M48"/>
</dbReference>
<evidence type="ECO:0000256" key="8">
    <source>
        <dbReference type="ARBA" id="ARBA00022989"/>
    </source>
</evidence>
<keyword evidence="9" id="KW-0482">Metalloprotease</keyword>
<evidence type="ECO:0000256" key="3">
    <source>
        <dbReference type="ARBA" id="ARBA00022670"/>
    </source>
</evidence>
<feature type="transmembrane region" description="Helical" evidence="11">
    <location>
        <begin position="14"/>
        <end position="41"/>
    </location>
</feature>
<comment type="caution">
    <text evidence="13">The sequence shown here is derived from an EMBL/GenBank/DDBJ whole genome shotgun (WGS) entry which is preliminary data.</text>
</comment>
<evidence type="ECO:0000256" key="7">
    <source>
        <dbReference type="ARBA" id="ARBA00022833"/>
    </source>
</evidence>
<evidence type="ECO:0000256" key="4">
    <source>
        <dbReference type="ARBA" id="ARBA00022692"/>
    </source>
</evidence>
<sequence length="648" mass="70439">MDFFDRQARARRNALFLITLYSLSVMLLTGLLALAVIALGLATKAQAPWIALSVVLLIAIAALYKRWTLNEGGRTVAEILARRPILFDSDDPDERRVLNVVEEIAIAAGAPVPLVYVLEAPSINAFAAGYQMEDAVLAVTRGAIENLSRAELQGMLAHEFSHILNGDMRLNMRLTVALHGLVAFSLAGRELIHTASTWRSPGLLAPTAILAVFYLIPGLALWLFGGAGVLCANVIKAAANRQRDYLADAAAVQFTRDPQGIGGALRKLAGHPEGGWIQGYRAKEYSHLFFGPLHLKSAPLLSPHAPLRKRIQRLLPNWDGTFLAPAPQQPQQQSSRKATPPIEQSLDLLAAAAAAYAATQLPTEAAESSLDTVGEVSPVHLDYARHALHELPPSLKRAVRDPNSARAVIAHLLLSNEQPLRDEQLKLLQKHAPKDTAMAVHIVEEPIRQLDPHLRWPLVELAIPALKRLSRPQYEQFKAKLQLLLTSSGAANPMTWTLYRSVVQNAEPQGAAFARYRLSDCCREARLLLSLFVSANRTSPAARQAAFAAAVADLPVTSASAISLDDLSYRDLDRAIVKLRQLKPSHKKLLLKSLLLGIEHNGAIDIGEAELLRTTAELLGCPVPPLIGKPVPMVEENVRTGAEPVTSA</sequence>
<keyword evidence="6" id="KW-0378">Hydrolase</keyword>
<gene>
    <name evidence="13" type="ORF">CAL65_20150</name>
</gene>
<evidence type="ECO:0000313" key="14">
    <source>
        <dbReference type="Proteomes" id="UP000256763"/>
    </source>
</evidence>
<evidence type="ECO:0000256" key="9">
    <source>
        <dbReference type="ARBA" id="ARBA00023049"/>
    </source>
</evidence>
<name>A0A3E0WJF7_9GAMM</name>
<evidence type="ECO:0000256" key="2">
    <source>
        <dbReference type="ARBA" id="ARBA00022475"/>
    </source>
</evidence>
<organism evidence="13 14">
    <name type="scientific">Alkalilimnicola ehrlichii</name>
    <dbReference type="NCBI Taxonomy" id="351052"/>
    <lineage>
        <taxon>Bacteria</taxon>
        <taxon>Pseudomonadati</taxon>
        <taxon>Pseudomonadota</taxon>
        <taxon>Gammaproteobacteria</taxon>
        <taxon>Chromatiales</taxon>
        <taxon>Ectothiorhodospiraceae</taxon>
        <taxon>Alkalilimnicola</taxon>
    </lineage>
</organism>
<dbReference type="PANTHER" id="PTHR43221">
    <property type="entry name" value="PROTEASE HTPX"/>
    <property type="match status" value="1"/>
</dbReference>
<evidence type="ECO:0000256" key="1">
    <source>
        <dbReference type="ARBA" id="ARBA00001947"/>
    </source>
</evidence>
<dbReference type="RefSeq" id="WP_116303894.1">
    <property type="nucleotide sequence ID" value="NZ_NFZV01000032.1"/>
</dbReference>
<keyword evidence="10 11" id="KW-0472">Membrane</keyword>
<evidence type="ECO:0000256" key="10">
    <source>
        <dbReference type="ARBA" id="ARBA00023136"/>
    </source>
</evidence>
<dbReference type="Proteomes" id="UP000256763">
    <property type="component" value="Unassembled WGS sequence"/>
</dbReference>
<evidence type="ECO:0000313" key="13">
    <source>
        <dbReference type="EMBL" id="RFA32281.1"/>
    </source>
</evidence>
<feature type="transmembrane region" description="Helical" evidence="11">
    <location>
        <begin position="47"/>
        <end position="64"/>
    </location>
</feature>
<dbReference type="PANTHER" id="PTHR43221:SF2">
    <property type="entry name" value="PROTEASE HTPX HOMOLOG"/>
    <property type="match status" value="1"/>
</dbReference>
<accession>A0A3E0WJF7</accession>
<keyword evidence="8 11" id="KW-1133">Transmembrane helix</keyword>
<feature type="domain" description="Peptidase M48" evidence="12">
    <location>
        <begin position="94"/>
        <end position="314"/>
    </location>
</feature>
<dbReference type="Pfam" id="PF01435">
    <property type="entry name" value="Peptidase_M48"/>
    <property type="match status" value="1"/>
</dbReference>
<dbReference type="OrthoDB" id="15218at2"/>
<dbReference type="Gene3D" id="3.30.2010.10">
    <property type="entry name" value="Metalloproteases ('zincins'), catalytic domain"/>
    <property type="match status" value="1"/>
</dbReference>
<dbReference type="InterPro" id="IPR050083">
    <property type="entry name" value="HtpX_protease"/>
</dbReference>
<keyword evidence="5" id="KW-0479">Metal-binding</keyword>
<comment type="cofactor">
    <cofactor evidence="1">
        <name>Zn(2+)</name>
        <dbReference type="ChEBI" id="CHEBI:29105"/>
    </cofactor>
</comment>
<keyword evidence="7" id="KW-0862">Zinc</keyword>
<evidence type="ECO:0000259" key="12">
    <source>
        <dbReference type="Pfam" id="PF01435"/>
    </source>
</evidence>
<dbReference type="GO" id="GO:0004222">
    <property type="term" value="F:metalloendopeptidase activity"/>
    <property type="evidence" value="ECO:0007669"/>
    <property type="project" value="InterPro"/>
</dbReference>
<evidence type="ECO:0000256" key="5">
    <source>
        <dbReference type="ARBA" id="ARBA00022723"/>
    </source>
</evidence>
<keyword evidence="3" id="KW-0645">Protease</keyword>
<dbReference type="GO" id="GO:0006508">
    <property type="term" value="P:proteolysis"/>
    <property type="evidence" value="ECO:0007669"/>
    <property type="project" value="UniProtKB-KW"/>
</dbReference>
<keyword evidence="4 11" id="KW-0812">Transmembrane</keyword>
<protein>
    <recommendedName>
        <fullName evidence="12">Peptidase M48 domain-containing protein</fullName>
    </recommendedName>
</protein>